<comment type="caution">
    <text evidence="8">The sequence shown here is derived from an EMBL/GenBank/DDBJ whole genome shotgun (WGS) entry which is preliminary data.</text>
</comment>
<reference evidence="8 9" key="1">
    <citation type="submission" date="2020-12" db="EMBL/GenBank/DDBJ databases">
        <title>Effect of drift, selection, and recombination on the evolution of hybrid genomes in Candida yeast pathogens.</title>
        <authorList>
            <person name="Mixao V."/>
            <person name="Ksiezopolska E."/>
            <person name="Saus E."/>
            <person name="Boekhout T."/>
            <person name="Gacser A."/>
            <person name="Gabaldon T."/>
        </authorList>
    </citation>
    <scope>NUCLEOTIDE SEQUENCE [LARGE SCALE GENOMIC DNA]</scope>
    <source>
        <strain evidence="8 9">BP57</strain>
    </source>
</reference>
<keyword evidence="2" id="KW-0539">Nucleus</keyword>
<dbReference type="RefSeq" id="XP_067550892.1">
    <property type="nucleotide sequence ID" value="XM_067695278.1"/>
</dbReference>
<dbReference type="EMBL" id="JAEOAQ010000001">
    <property type="protein sequence ID" value="KAG5421776.1"/>
    <property type="molecule type" value="Genomic_DNA"/>
</dbReference>
<accession>A0A8H8DEM7</accession>
<dbReference type="GO" id="GO:0005654">
    <property type="term" value="C:nucleoplasm"/>
    <property type="evidence" value="ECO:0007669"/>
    <property type="project" value="TreeGrafter"/>
</dbReference>
<organism evidence="8 9">
    <name type="scientific">Candida metapsilosis</name>
    <dbReference type="NCBI Taxonomy" id="273372"/>
    <lineage>
        <taxon>Eukaryota</taxon>
        <taxon>Fungi</taxon>
        <taxon>Dikarya</taxon>
        <taxon>Ascomycota</taxon>
        <taxon>Saccharomycotina</taxon>
        <taxon>Pichiomycetes</taxon>
        <taxon>Debaryomycetaceae</taxon>
        <taxon>Candida/Lodderomyces clade</taxon>
        <taxon>Candida</taxon>
    </lineage>
</organism>
<dbReference type="AlphaFoldDB" id="A0A8H8DEM7"/>
<comment type="function">
    <text evidence="3">Core regulatory subunit of the histone H2A phosphatase complex, which dephosphorylates H2AS128ph (gamma-H2A) that has been displaced from sites of DNA lesions in the double-stranded DNA break repair process. Dephosphorylation is necessary for efficient recovery from the DNA damage checkpoint.</text>
</comment>
<dbReference type="GO" id="GO:0030289">
    <property type="term" value="C:protein phosphatase 4 complex"/>
    <property type="evidence" value="ECO:0007669"/>
    <property type="project" value="TreeGrafter"/>
</dbReference>
<keyword evidence="9" id="KW-1185">Reference proteome</keyword>
<feature type="region of interest" description="Disordered" evidence="5">
    <location>
        <begin position="801"/>
        <end position="897"/>
    </location>
</feature>
<dbReference type="InterPro" id="IPR016024">
    <property type="entry name" value="ARM-type_fold"/>
</dbReference>
<evidence type="ECO:0000313" key="8">
    <source>
        <dbReference type="EMBL" id="KAG5421776.1"/>
    </source>
</evidence>
<gene>
    <name evidence="8" type="ORF">I9W82_000868</name>
</gene>
<dbReference type="OrthoDB" id="27483at2759"/>
<dbReference type="SUPFAM" id="SSF48371">
    <property type="entry name" value="ARM repeat"/>
    <property type="match status" value="1"/>
</dbReference>
<dbReference type="Pfam" id="PF22972">
    <property type="entry name" value="EVH1_PP4R3"/>
    <property type="match status" value="1"/>
</dbReference>
<dbReference type="Proteomes" id="UP000669133">
    <property type="component" value="Unassembled WGS sequence"/>
</dbReference>
<feature type="domain" description="Serine/threonine-protein phosphatase 4 regulatory subunit 3-like central" evidence="6">
    <location>
        <begin position="177"/>
        <end position="716"/>
    </location>
</feature>
<dbReference type="PANTHER" id="PTHR23318">
    <property type="entry name" value="ATP SYNTHASE GAMMA-RELATED"/>
    <property type="match status" value="1"/>
</dbReference>
<sequence>MTMVQPGADDCEYFTPMTQSKKEELLRLESAGKTPRRVKVYLLDGEDWIDNGTGFCVGEIDEDTKVPYFLVRKESKNDEVILKSNLEGNIQYQRQQDTLIVWTDPSGSDLALSFQETEGCADLCDFIIKVQQGNYSPHISLYYVISRQPESDDITELVTGPVRYPPESPTEENIISVLESLNQGANSQFTRSSISDYLVESKYFDKLLSIFEAAESQGNTTVLQHLSDITKLLLSYNEPSLLEDMLSTEKSIHLLAGVLEYDSSSPGYKAGHRVLFENTSFKTVIPINELELFKRDHSLTILKEMVLPKVLDDSTIGQLNSMIYENQVKVLEYLQTAGVLEKLFEIYESGESVELKRDGVKMLHQYVIIAKSIQKHDFFASLVKPGLFAMVKFALGDTDEKVRIMGTELIVAVIDQNVALTNSEDQEPAIDNSEPPIRPCQEEAISSQQLCDDNGSQKEVYENKSGLSSFGGSFLSTLCDIIVSDGHMGMKYQAFEALKTLLDPAVLASMGSSEVANESEKLQDSQENGYTFEANIRHQLKTFYTKVAPKLFAKITALGDSGMAESPSAPDSALFSLLCEFVIFGAREHNVVLVKNFLIDYKVFKGVVTLLSSPCKKVLKLHIVRCLRSIILLNDDDLTDYMVENEIFKALFHYFESVVNQDDMCSSACLDFLNIIRTQSDAKNIGKRRNFKLIARYLSEHHAEVLRSVSCMKIGPDIAALVGNDFNETESTTLGICGETDLEQLGIHESFIRNGFSCQEDIEDLSLTNARPSINGSIKENSSQNGLTKIEIDKHLYDTENNDLDSKRTNIGNKRPHDSSHLTDPHDTAKRRSLVESENEEEGISFDEKSAAKSAPPHKTNGPSKDFSKTETSVNQREFEAVKGTAVEASGNGTHSQ</sequence>
<dbReference type="Gene3D" id="2.30.29.30">
    <property type="entry name" value="Pleckstrin-homology domain (PH domain)/Phosphotyrosine-binding domain (PTB)"/>
    <property type="match status" value="1"/>
</dbReference>
<name>A0A8H8DEM7_9ASCO</name>
<feature type="compositionally biased region" description="Basic and acidic residues" evidence="5">
    <location>
        <begin position="815"/>
        <end position="835"/>
    </location>
</feature>
<evidence type="ECO:0000259" key="7">
    <source>
        <dbReference type="Pfam" id="PF22972"/>
    </source>
</evidence>
<evidence type="ECO:0000313" key="9">
    <source>
        <dbReference type="Proteomes" id="UP000669133"/>
    </source>
</evidence>
<dbReference type="InterPro" id="IPR051137">
    <property type="entry name" value="PP4R3-like"/>
</dbReference>
<feature type="domain" description="PP4R3 EVH1-like" evidence="7">
    <location>
        <begin position="36"/>
        <end position="132"/>
    </location>
</feature>
<dbReference type="InterPro" id="IPR055236">
    <property type="entry name" value="EVH1_PP4R3"/>
</dbReference>
<evidence type="ECO:0000256" key="4">
    <source>
        <dbReference type="ARBA" id="ARBA00068937"/>
    </source>
</evidence>
<comment type="subcellular location">
    <subcellularLocation>
        <location evidence="1">Nucleus</location>
    </subcellularLocation>
</comment>
<proteinExistence type="predicted"/>
<protein>
    <recommendedName>
        <fullName evidence="4">Serine/threonine-protein phosphatase 4 regulatory subunit 3</fullName>
    </recommendedName>
</protein>
<dbReference type="FunFam" id="2.30.29.30:FF:000455">
    <property type="entry name" value="Psy2p"/>
    <property type="match status" value="1"/>
</dbReference>
<evidence type="ECO:0000256" key="2">
    <source>
        <dbReference type="ARBA" id="ARBA00023242"/>
    </source>
</evidence>
<dbReference type="InterPro" id="IPR011993">
    <property type="entry name" value="PH-like_dom_sf"/>
</dbReference>
<dbReference type="PANTHER" id="PTHR23318:SF0">
    <property type="entry name" value="SERINE_THREONINE-PROTEIN PHOSPHATASE 4 REGULATORY SUBUNIT 3"/>
    <property type="match status" value="1"/>
</dbReference>
<evidence type="ECO:0000256" key="3">
    <source>
        <dbReference type="ARBA" id="ARBA00058488"/>
    </source>
</evidence>
<evidence type="ECO:0000256" key="1">
    <source>
        <dbReference type="ARBA" id="ARBA00004123"/>
    </source>
</evidence>
<dbReference type="GO" id="GO:0006974">
    <property type="term" value="P:DNA damage response"/>
    <property type="evidence" value="ECO:0007669"/>
    <property type="project" value="TreeGrafter"/>
</dbReference>
<evidence type="ECO:0000256" key="5">
    <source>
        <dbReference type="SAM" id="MobiDB-lite"/>
    </source>
</evidence>
<evidence type="ECO:0000259" key="6">
    <source>
        <dbReference type="Pfam" id="PF04802"/>
    </source>
</evidence>
<dbReference type="GeneID" id="93649497"/>
<dbReference type="GO" id="GO:0010948">
    <property type="term" value="P:negative regulation of cell cycle process"/>
    <property type="evidence" value="ECO:0007669"/>
    <property type="project" value="UniProtKB-ARBA"/>
</dbReference>
<dbReference type="SUPFAM" id="SSF50729">
    <property type="entry name" value="PH domain-like"/>
    <property type="match status" value="1"/>
</dbReference>
<dbReference type="InterPro" id="IPR006887">
    <property type="entry name" value="P4R3-like_central_dom"/>
</dbReference>
<dbReference type="GO" id="GO:0072542">
    <property type="term" value="F:protein phosphatase activator activity"/>
    <property type="evidence" value="ECO:0007669"/>
    <property type="project" value="TreeGrafter"/>
</dbReference>
<dbReference type="Pfam" id="PF04802">
    <property type="entry name" value="PP4R3"/>
    <property type="match status" value="1"/>
</dbReference>